<reference evidence="3" key="1">
    <citation type="submission" date="2013-07" db="EMBL/GenBank/DDBJ databases">
        <title>The genome of Eucalyptus grandis.</title>
        <authorList>
            <person name="Schmutz J."/>
            <person name="Hayes R."/>
            <person name="Myburg A."/>
            <person name="Tuskan G."/>
            <person name="Grattapaglia D."/>
            <person name="Rokhsar D.S."/>
        </authorList>
    </citation>
    <scope>NUCLEOTIDE SEQUENCE</scope>
    <source>
        <tissue evidence="3">Leaf extractions</tissue>
    </source>
</reference>
<dbReference type="SUPFAM" id="SSF53756">
    <property type="entry name" value="UDP-Glycosyltransferase/glycogen phosphorylase"/>
    <property type="match status" value="1"/>
</dbReference>
<dbReference type="PANTHER" id="PTHR48048">
    <property type="entry name" value="GLYCOSYLTRANSFERASE"/>
    <property type="match status" value="1"/>
</dbReference>
<name>A0A059DJP0_EUCGR</name>
<keyword evidence="2" id="KW-0808">Transferase</keyword>
<dbReference type="EMBL" id="KK198753">
    <property type="protein sequence ID" value="KCW90591.1"/>
    <property type="molecule type" value="Genomic_DNA"/>
</dbReference>
<comment type="similarity">
    <text evidence="1">Belongs to the UDP-glycosyltransferase family.</text>
</comment>
<dbReference type="AlphaFoldDB" id="A0A059DJP0"/>
<dbReference type="GO" id="GO:0035251">
    <property type="term" value="F:UDP-glucosyltransferase activity"/>
    <property type="evidence" value="ECO:0007669"/>
    <property type="project" value="InterPro"/>
</dbReference>
<organism evidence="3">
    <name type="scientific">Eucalyptus grandis</name>
    <name type="common">Flooded gum</name>
    <dbReference type="NCBI Taxonomy" id="71139"/>
    <lineage>
        <taxon>Eukaryota</taxon>
        <taxon>Viridiplantae</taxon>
        <taxon>Streptophyta</taxon>
        <taxon>Embryophyta</taxon>
        <taxon>Tracheophyta</taxon>
        <taxon>Spermatophyta</taxon>
        <taxon>Magnoliopsida</taxon>
        <taxon>eudicotyledons</taxon>
        <taxon>Gunneridae</taxon>
        <taxon>Pentapetalae</taxon>
        <taxon>rosids</taxon>
        <taxon>malvids</taxon>
        <taxon>Myrtales</taxon>
        <taxon>Myrtaceae</taxon>
        <taxon>Myrtoideae</taxon>
        <taxon>Eucalypteae</taxon>
        <taxon>Eucalyptus</taxon>
    </lineage>
</organism>
<dbReference type="PANTHER" id="PTHR48048:SF30">
    <property type="entry name" value="GLYCOSYLTRANSFERASE"/>
    <property type="match status" value="1"/>
</dbReference>
<dbReference type="STRING" id="71139.A0A059DJP0"/>
<protein>
    <submittedName>
        <fullName evidence="3">Uncharacterized protein</fullName>
    </submittedName>
</protein>
<dbReference type="OMA" id="HEPRAIR"/>
<accession>A0A059DJP0</accession>
<dbReference type="Gene3D" id="3.40.50.2000">
    <property type="entry name" value="Glycogen Phosphorylase B"/>
    <property type="match status" value="2"/>
</dbReference>
<keyword evidence="2" id="KW-0328">Glycosyltransferase</keyword>
<proteinExistence type="inferred from homology"/>
<dbReference type="Gramene" id="KCW90591">
    <property type="protein sequence ID" value="KCW90591"/>
    <property type="gene ID" value="EUGRSUZ_A02699"/>
</dbReference>
<evidence type="ECO:0000256" key="1">
    <source>
        <dbReference type="ARBA" id="ARBA00009995"/>
    </source>
</evidence>
<gene>
    <name evidence="3" type="ORF">EUGRSUZ_A02699</name>
</gene>
<sequence length="198" mass="21825">MMEAIVLYPSPAISDLIALVELGKLLLTHRPSLSIHILGTNQAYDTGSTTAYIASVSDTFAKSFKDFDAPTDVHGSPPMPPSDVAKPMQDRYDKAYKGFLDSSLEMQTSARIIVNTFEKHEPRAIRAILKASIARSLMWLDSQPRGSVVFLCFGGLGVFSVEQLTEIATGLERSGQRFLWVVHHPTKDKNQKAASRQC</sequence>
<dbReference type="InterPro" id="IPR050481">
    <property type="entry name" value="UDP-glycosyltransf_plant"/>
</dbReference>
<evidence type="ECO:0000256" key="2">
    <source>
        <dbReference type="ARBA" id="ARBA00022676"/>
    </source>
</evidence>
<dbReference type="InParanoid" id="A0A059DJP0"/>
<evidence type="ECO:0000313" key="3">
    <source>
        <dbReference type="EMBL" id="KCW90591.1"/>
    </source>
</evidence>